<keyword evidence="7" id="KW-1185">Reference proteome</keyword>
<evidence type="ECO:0000313" key="7">
    <source>
        <dbReference type="Proteomes" id="UP001370490"/>
    </source>
</evidence>
<evidence type="ECO:0000313" key="6">
    <source>
        <dbReference type="EMBL" id="KAK6911193.1"/>
    </source>
</evidence>
<dbReference type="PANTHER" id="PTHR31541">
    <property type="entry name" value="B3 DOMAIN PLANT PROTEIN-RELATED"/>
    <property type="match status" value="1"/>
</dbReference>
<keyword evidence="2" id="KW-0805">Transcription regulation</keyword>
<dbReference type="InterPro" id="IPR015300">
    <property type="entry name" value="DNA-bd_pseudobarrel_sf"/>
</dbReference>
<dbReference type="InterPro" id="IPR005508">
    <property type="entry name" value="At2g31720-like"/>
</dbReference>
<organism evidence="6 7">
    <name type="scientific">Dillenia turbinata</name>
    <dbReference type="NCBI Taxonomy" id="194707"/>
    <lineage>
        <taxon>Eukaryota</taxon>
        <taxon>Viridiplantae</taxon>
        <taxon>Streptophyta</taxon>
        <taxon>Embryophyta</taxon>
        <taxon>Tracheophyta</taxon>
        <taxon>Spermatophyta</taxon>
        <taxon>Magnoliopsida</taxon>
        <taxon>eudicotyledons</taxon>
        <taxon>Gunneridae</taxon>
        <taxon>Pentapetalae</taxon>
        <taxon>Dilleniales</taxon>
        <taxon>Dilleniaceae</taxon>
        <taxon>Dillenia</taxon>
    </lineage>
</organism>
<reference evidence="6 7" key="1">
    <citation type="submission" date="2023-12" db="EMBL/GenBank/DDBJ databases">
        <title>A high-quality genome assembly for Dillenia turbinata (Dilleniales).</title>
        <authorList>
            <person name="Chanderbali A."/>
        </authorList>
    </citation>
    <scope>NUCLEOTIDE SEQUENCE [LARGE SCALE GENOMIC DNA]</scope>
    <source>
        <strain evidence="6">LSX21</strain>
        <tissue evidence="6">Leaf</tissue>
    </source>
</reference>
<evidence type="ECO:0000256" key="3">
    <source>
        <dbReference type="ARBA" id="ARBA00023125"/>
    </source>
</evidence>
<proteinExistence type="predicted"/>
<dbReference type="AlphaFoldDB" id="A0AAN8YVH2"/>
<dbReference type="GO" id="GO:0005634">
    <property type="term" value="C:nucleus"/>
    <property type="evidence" value="ECO:0007669"/>
    <property type="project" value="UniProtKB-SubCell"/>
</dbReference>
<gene>
    <name evidence="6" type="ORF">RJ641_023286</name>
</gene>
<dbReference type="Proteomes" id="UP001370490">
    <property type="component" value="Unassembled WGS sequence"/>
</dbReference>
<keyword evidence="5" id="KW-0539">Nucleus</keyword>
<dbReference type="Gene3D" id="2.40.330.10">
    <property type="entry name" value="DNA-binding pseudobarrel domain"/>
    <property type="match status" value="1"/>
</dbReference>
<evidence type="ECO:0000256" key="5">
    <source>
        <dbReference type="ARBA" id="ARBA00023242"/>
    </source>
</evidence>
<dbReference type="PANTHER" id="PTHR31541:SF25">
    <property type="entry name" value="GAMMA-GLIADIN B"/>
    <property type="match status" value="1"/>
</dbReference>
<accession>A0AAN8YVH2</accession>
<protein>
    <submittedName>
        <fullName evidence="6">B3 domain-containing protein At2g31720-like</fullName>
    </submittedName>
</protein>
<name>A0AAN8YVH2_9MAGN</name>
<evidence type="ECO:0000256" key="2">
    <source>
        <dbReference type="ARBA" id="ARBA00023015"/>
    </source>
</evidence>
<keyword evidence="4" id="KW-0804">Transcription</keyword>
<comment type="caution">
    <text evidence="6">The sequence shown here is derived from an EMBL/GenBank/DDBJ whole genome shotgun (WGS) entry which is preliminary data.</text>
</comment>
<dbReference type="EMBL" id="JBAMMX010000028">
    <property type="protein sequence ID" value="KAK6911193.1"/>
    <property type="molecule type" value="Genomic_DNA"/>
</dbReference>
<dbReference type="Pfam" id="PF03754">
    <property type="entry name" value="At2g31720-like"/>
    <property type="match status" value="1"/>
</dbReference>
<dbReference type="GO" id="GO:0003677">
    <property type="term" value="F:DNA binding"/>
    <property type="evidence" value="ECO:0007669"/>
    <property type="project" value="UniProtKB-KW"/>
</dbReference>
<evidence type="ECO:0000256" key="1">
    <source>
        <dbReference type="ARBA" id="ARBA00004123"/>
    </source>
</evidence>
<sequence>MMHATAMAAKLGKSCISDVPIMKSLQDYGGFFCCVREKEKKRDLFNALLDVAEEALDQYYEDLVLKKLNALRMKQTQKPFSRKRSFPQITHSDSQLVSQENLNNKKKKMQKQPMVTLAIPDDIPADFKERILGIGGFALKYLMTKRLFQTDLSESHNRLSLPLTRIKADFLSEKEKGGVMRYGGEGLDVVLIEPSLEKCMVRFKLWKMPYLAYVFISAWGSVRSRNRLREGQLLQVWSFRLCVHCAEALGRPIVGDYKYGWFWYQKWKQMPQVGFEPTTGKHYKLRRPEGLDVQKGSVLSKVPLLHLHCKELVLPNIAKFIEILKPNSEEHLVRLSLWPNHLSPELPLPSNRSRAPKEEQSDATYFTEMPYIKLNLEASAVSRSNCPMRLITPNESNNFQIQTMEILSKAIVQPKHVLSSSFRCHGSQILKDKWKRTIWKSGVSCVPTPLPTVTNYALRK</sequence>
<dbReference type="SUPFAM" id="SSF101936">
    <property type="entry name" value="DNA-binding pseudobarrel domain"/>
    <property type="match status" value="1"/>
</dbReference>
<evidence type="ECO:0000256" key="4">
    <source>
        <dbReference type="ARBA" id="ARBA00023163"/>
    </source>
</evidence>
<comment type="subcellular location">
    <subcellularLocation>
        <location evidence="1">Nucleus</location>
    </subcellularLocation>
</comment>
<keyword evidence="3" id="KW-0238">DNA-binding</keyword>